<keyword evidence="4" id="KW-0963">Cytoplasm</keyword>
<reference evidence="12 13" key="1">
    <citation type="submission" date="2016-01" db="EMBL/GenBank/DDBJ databases">
        <title>Genome sequencing of Roseivirga spongicola UST030701-084.</title>
        <authorList>
            <person name="Selvaratnam C."/>
            <person name="Thevarajoo S."/>
            <person name="Goh K.M."/>
            <person name="Ee R."/>
            <person name="Chan K.-G."/>
            <person name="Chong C.S."/>
        </authorList>
    </citation>
    <scope>NUCLEOTIDE SEQUENCE [LARGE SCALE GENOMIC DNA]</scope>
    <source>
        <strain evidence="12 13">UST030701-084</strain>
    </source>
</reference>
<sequence length="175" mass="19500">MKKWIAGLVLLSFMGCLGDDDFPEYNPAEQLEIDIAAIDQHLEEKNLTAVVDEQSGIRYLLLEDGNTTEATDGDVVDVDYELYNFEDELLDTSIESVAQDGGIHDADRDYEPLRFTIGTNGIIPGFQRSAVLLTEGGKGDFYIPSVWCYQNYGSGKIAPNENLRFVIKLVKVNPE</sequence>
<evidence type="ECO:0000256" key="2">
    <source>
        <dbReference type="ARBA" id="ARBA00004496"/>
    </source>
</evidence>
<dbReference type="InterPro" id="IPR001179">
    <property type="entry name" value="PPIase_FKBP_dom"/>
</dbReference>
<dbReference type="Proteomes" id="UP000075606">
    <property type="component" value="Unassembled WGS sequence"/>
</dbReference>
<dbReference type="STRING" id="333140.AWW68_18605"/>
<protein>
    <recommendedName>
        <fullName evidence="10">Peptidyl-prolyl cis-trans isomerase</fullName>
        <ecNumber evidence="10">5.2.1.8</ecNumber>
    </recommendedName>
</protein>
<evidence type="ECO:0000256" key="3">
    <source>
        <dbReference type="ARBA" id="ARBA00006577"/>
    </source>
</evidence>
<dbReference type="PROSITE" id="PS51257">
    <property type="entry name" value="PROKAR_LIPOPROTEIN"/>
    <property type="match status" value="1"/>
</dbReference>
<dbReference type="RefSeq" id="WP_068225233.1">
    <property type="nucleotide sequence ID" value="NZ_CP139724.1"/>
</dbReference>
<keyword evidence="13" id="KW-1185">Reference proteome</keyword>
<comment type="similarity">
    <text evidence="3 10">Belongs to the FKBP-type PPIase family.</text>
</comment>
<dbReference type="PANTHER" id="PTHR47861:SF3">
    <property type="entry name" value="FKBP-TYPE PEPTIDYL-PROLYL CIS-TRANS ISOMERASE SLYD"/>
    <property type="match status" value="1"/>
</dbReference>
<comment type="caution">
    <text evidence="12">The sequence shown here is derived from an EMBL/GenBank/DDBJ whole genome shotgun (WGS) entry which is preliminary data.</text>
</comment>
<evidence type="ECO:0000256" key="9">
    <source>
        <dbReference type="PROSITE-ProRule" id="PRU00277"/>
    </source>
</evidence>
<dbReference type="EC" id="5.2.1.8" evidence="10"/>
<evidence type="ECO:0000256" key="8">
    <source>
        <dbReference type="ARBA" id="ARBA00037071"/>
    </source>
</evidence>
<dbReference type="Pfam" id="PF00254">
    <property type="entry name" value="FKBP_C"/>
    <property type="match status" value="1"/>
</dbReference>
<dbReference type="EMBL" id="LRPC01000033">
    <property type="protein sequence ID" value="KYG71220.1"/>
    <property type="molecule type" value="Genomic_DNA"/>
</dbReference>
<evidence type="ECO:0000256" key="1">
    <source>
        <dbReference type="ARBA" id="ARBA00000971"/>
    </source>
</evidence>
<evidence type="ECO:0000259" key="11">
    <source>
        <dbReference type="PROSITE" id="PS50059"/>
    </source>
</evidence>
<evidence type="ECO:0000256" key="6">
    <source>
        <dbReference type="ARBA" id="ARBA00023186"/>
    </source>
</evidence>
<dbReference type="PROSITE" id="PS50059">
    <property type="entry name" value="FKBP_PPIASE"/>
    <property type="match status" value="1"/>
</dbReference>
<dbReference type="GO" id="GO:0003755">
    <property type="term" value="F:peptidyl-prolyl cis-trans isomerase activity"/>
    <property type="evidence" value="ECO:0007669"/>
    <property type="project" value="UniProtKB-UniRule"/>
</dbReference>
<dbReference type="Gene3D" id="3.10.50.40">
    <property type="match status" value="1"/>
</dbReference>
<evidence type="ECO:0000313" key="13">
    <source>
        <dbReference type="Proteomes" id="UP000075606"/>
    </source>
</evidence>
<keyword evidence="6" id="KW-0143">Chaperone</keyword>
<feature type="domain" description="PPIase FKBP-type" evidence="11">
    <location>
        <begin position="73"/>
        <end position="173"/>
    </location>
</feature>
<comment type="subcellular location">
    <subcellularLocation>
        <location evidence="2">Cytoplasm</location>
    </subcellularLocation>
</comment>
<dbReference type="OrthoDB" id="9814548at2"/>
<keyword evidence="5 9" id="KW-0697">Rotamase</keyword>
<gene>
    <name evidence="12" type="ORF">AWW68_18605</name>
</gene>
<accession>A0A150WXL0</accession>
<evidence type="ECO:0000256" key="5">
    <source>
        <dbReference type="ARBA" id="ARBA00023110"/>
    </source>
</evidence>
<evidence type="ECO:0000313" key="12">
    <source>
        <dbReference type="EMBL" id="KYG71220.1"/>
    </source>
</evidence>
<dbReference type="GO" id="GO:0005737">
    <property type="term" value="C:cytoplasm"/>
    <property type="evidence" value="ECO:0007669"/>
    <property type="project" value="UniProtKB-SubCell"/>
</dbReference>
<dbReference type="AlphaFoldDB" id="A0A150WXL0"/>
<organism evidence="12 13">
    <name type="scientific">Roseivirga spongicola</name>
    <dbReference type="NCBI Taxonomy" id="333140"/>
    <lineage>
        <taxon>Bacteria</taxon>
        <taxon>Pseudomonadati</taxon>
        <taxon>Bacteroidota</taxon>
        <taxon>Cytophagia</taxon>
        <taxon>Cytophagales</taxon>
        <taxon>Roseivirgaceae</taxon>
        <taxon>Roseivirga</taxon>
    </lineage>
</organism>
<comment type="catalytic activity">
    <reaction evidence="1 9 10">
        <text>[protein]-peptidylproline (omega=180) = [protein]-peptidylproline (omega=0)</text>
        <dbReference type="Rhea" id="RHEA:16237"/>
        <dbReference type="Rhea" id="RHEA-COMP:10747"/>
        <dbReference type="Rhea" id="RHEA-COMP:10748"/>
        <dbReference type="ChEBI" id="CHEBI:83833"/>
        <dbReference type="ChEBI" id="CHEBI:83834"/>
        <dbReference type="EC" id="5.2.1.8"/>
    </reaction>
</comment>
<evidence type="ECO:0000256" key="10">
    <source>
        <dbReference type="RuleBase" id="RU003915"/>
    </source>
</evidence>
<comment type="function">
    <text evidence="8">Also involved in hydrogenase metallocenter assembly, probably by participating in the nickel insertion step. This function in hydrogenase biosynthesis requires chaperone activity and the presence of the metal-binding domain, but not PPIase activity.</text>
</comment>
<keyword evidence="7 9" id="KW-0413">Isomerase</keyword>
<proteinExistence type="inferred from homology"/>
<dbReference type="PANTHER" id="PTHR47861">
    <property type="entry name" value="FKBP-TYPE PEPTIDYL-PROLYL CIS-TRANS ISOMERASE SLYD"/>
    <property type="match status" value="1"/>
</dbReference>
<evidence type="ECO:0000256" key="7">
    <source>
        <dbReference type="ARBA" id="ARBA00023235"/>
    </source>
</evidence>
<dbReference type="SUPFAM" id="SSF54534">
    <property type="entry name" value="FKBP-like"/>
    <property type="match status" value="1"/>
</dbReference>
<name>A0A150WXL0_9BACT</name>
<evidence type="ECO:0000256" key="4">
    <source>
        <dbReference type="ARBA" id="ARBA00022490"/>
    </source>
</evidence>
<dbReference type="GO" id="GO:0042026">
    <property type="term" value="P:protein refolding"/>
    <property type="evidence" value="ECO:0007669"/>
    <property type="project" value="UniProtKB-ARBA"/>
</dbReference>
<dbReference type="InterPro" id="IPR046357">
    <property type="entry name" value="PPIase_dom_sf"/>
</dbReference>